<name>A0A6G6WFQ1_9ACTN</name>
<organism evidence="2 3">
    <name type="scientific">Nocardioides anomalus</name>
    <dbReference type="NCBI Taxonomy" id="2712223"/>
    <lineage>
        <taxon>Bacteria</taxon>
        <taxon>Bacillati</taxon>
        <taxon>Actinomycetota</taxon>
        <taxon>Actinomycetes</taxon>
        <taxon>Propionibacteriales</taxon>
        <taxon>Nocardioidaceae</taxon>
        <taxon>Nocardioides</taxon>
    </lineage>
</organism>
<accession>A0A6G6WFQ1</accession>
<dbReference type="EMBL" id="CP049257">
    <property type="protein sequence ID" value="QIG44039.1"/>
    <property type="molecule type" value="Genomic_DNA"/>
</dbReference>
<feature type="transmembrane region" description="Helical" evidence="1">
    <location>
        <begin position="476"/>
        <end position="504"/>
    </location>
</feature>
<proteinExistence type="predicted"/>
<feature type="transmembrane region" description="Helical" evidence="1">
    <location>
        <begin position="585"/>
        <end position="613"/>
    </location>
</feature>
<dbReference type="Proteomes" id="UP000502996">
    <property type="component" value="Chromosome"/>
</dbReference>
<dbReference type="InterPro" id="IPR050834">
    <property type="entry name" value="Glycosyltransf_2"/>
</dbReference>
<feature type="transmembrane region" description="Helical" evidence="1">
    <location>
        <begin position="625"/>
        <end position="645"/>
    </location>
</feature>
<feature type="transmembrane region" description="Helical" evidence="1">
    <location>
        <begin position="939"/>
        <end position="960"/>
    </location>
</feature>
<feature type="transmembrane region" description="Helical" evidence="1">
    <location>
        <begin position="775"/>
        <end position="794"/>
    </location>
</feature>
<dbReference type="GO" id="GO:0016740">
    <property type="term" value="F:transferase activity"/>
    <property type="evidence" value="ECO:0007669"/>
    <property type="project" value="UniProtKB-KW"/>
</dbReference>
<evidence type="ECO:0000313" key="2">
    <source>
        <dbReference type="EMBL" id="QIG44039.1"/>
    </source>
</evidence>
<sequence length="968" mass="102217">MPATDRRRAAEGTRGREDVAVLLVSHDGERWLPTVLEGLAGQLAPVVATVAVDTGSKDRSADLLAAAYGEEWVVREPSSTAFPAALRAGLAHLDARGVDAEWVWVLHDDASPHPEALLALLAGAADDPDAAVLGPMLREWPSLKRLLEFGVTLSGTGHRETGLERGEYDQGQYSEPKHVLAVNTAGMLVRRRVLDELGGLDDELPVFGNDLDFGWRAAAAGHRTVVVPQAVVFHAEAAHRGLRRTPLTGRHTHYQERRAALFTLLANSASRAWPLQAVRLFFGTLLRMLGFVAVRAPGQALDDLAAYVSVVAKPGELLAARRARAQARTVGREELDPLLAPRWLPYRHGLDAVSDLATALTQSATDVAERRRAAQAQADPSSFAARRTERERIEDEDVVEDTGLVARFLTNPVAVLLAVAVLALLVGARPALGHVSGPGLSPAPDRWTDWWSLHLSSWHELGLGTAVPAPPYVLPLALLATVLGASPAAAVTAVLVLAVPFSLWGAWRFLRVAGRLATPGGANRWLILWGASTYALVPVVSGAWGQGRIAPVLSAALLPWLAHAALGFADPEADRRWRAAWRTGLLLALVTCGTPLAWLVAALVGVVVVVLAFTLLPGIGRDRSAWGPPVVALAVVPVLLAPWWLPALLHGAGEGLLLDGGRWPAPAPDGWELALGRFHDLGAPWWLGVVLPVLALLALGPRRTRIPVLICWVVALLCAVVAALLGHVTLDLAALSTPPGLAFLLLTGQAALVTAVVLGALGVARPGGLLRVGAVVLAAAAAVVPVAGLAWFVVDGGDELATDQDAGIPAYMVQSSQLGPEHGILVLRGSVEDGLTYTVRRDDGVTTGEDEVLDLAGEDRGFTRLVQGLAARPTPESVDSLAARGIEYVVLPAPADGQVAAALDATAGLQQASAEDRSTRAWQVDQPLSDDQLDGGRSWLRVVLLVVQALAVLAVLVLCAPSTERGQR</sequence>
<dbReference type="RefSeq" id="WP_165234704.1">
    <property type="nucleotide sequence ID" value="NZ_CP049257.1"/>
</dbReference>
<keyword evidence="1" id="KW-0812">Transmembrane</keyword>
<feature type="transmembrane region" description="Helical" evidence="1">
    <location>
        <begin position="706"/>
        <end position="728"/>
    </location>
</feature>
<feature type="transmembrane region" description="Helical" evidence="1">
    <location>
        <begin position="740"/>
        <end position="763"/>
    </location>
</feature>
<feature type="transmembrane region" description="Helical" evidence="1">
    <location>
        <begin position="683"/>
        <end position="699"/>
    </location>
</feature>
<feature type="transmembrane region" description="Helical" evidence="1">
    <location>
        <begin position="525"/>
        <end position="544"/>
    </location>
</feature>
<reference evidence="2 3" key="1">
    <citation type="submission" date="2020-02" db="EMBL/GenBank/DDBJ databases">
        <title>Full genome sequence of Nocardioides sp. R-3366.</title>
        <authorList>
            <person name="Im W.-T."/>
        </authorList>
    </citation>
    <scope>NUCLEOTIDE SEQUENCE [LARGE SCALE GENOMIC DNA]</scope>
    <source>
        <strain evidence="2 3">R-3366</strain>
    </source>
</reference>
<keyword evidence="1" id="KW-1133">Transmembrane helix</keyword>
<keyword evidence="3" id="KW-1185">Reference proteome</keyword>
<keyword evidence="1" id="KW-0472">Membrane</keyword>
<dbReference type="SUPFAM" id="SSF53448">
    <property type="entry name" value="Nucleotide-diphospho-sugar transferases"/>
    <property type="match status" value="1"/>
</dbReference>
<dbReference type="PANTHER" id="PTHR43685">
    <property type="entry name" value="GLYCOSYLTRANSFERASE"/>
    <property type="match status" value="1"/>
</dbReference>
<dbReference type="InterPro" id="IPR029044">
    <property type="entry name" value="Nucleotide-diphossugar_trans"/>
</dbReference>
<evidence type="ECO:0000256" key="1">
    <source>
        <dbReference type="SAM" id="Phobius"/>
    </source>
</evidence>
<dbReference type="KEGG" id="nano:G5V58_15755"/>
<dbReference type="Pfam" id="PF13641">
    <property type="entry name" value="Glyco_tranf_2_3"/>
    <property type="match status" value="1"/>
</dbReference>
<gene>
    <name evidence="2" type="ORF">G5V58_15755</name>
</gene>
<dbReference type="AlphaFoldDB" id="A0A6G6WFQ1"/>
<keyword evidence="2" id="KW-0808">Transferase</keyword>
<feature type="transmembrane region" description="Helical" evidence="1">
    <location>
        <begin position="413"/>
        <end position="432"/>
    </location>
</feature>
<protein>
    <submittedName>
        <fullName evidence="2">Glycosyltransferase family 2 protein</fullName>
    </submittedName>
</protein>
<dbReference type="Gene3D" id="3.90.550.10">
    <property type="entry name" value="Spore Coat Polysaccharide Biosynthesis Protein SpsA, Chain A"/>
    <property type="match status" value="1"/>
</dbReference>
<dbReference type="PANTHER" id="PTHR43685:SF3">
    <property type="entry name" value="SLR2126 PROTEIN"/>
    <property type="match status" value="1"/>
</dbReference>
<evidence type="ECO:0000313" key="3">
    <source>
        <dbReference type="Proteomes" id="UP000502996"/>
    </source>
</evidence>